<gene>
    <name evidence="1" type="ORF">J2X09_005333</name>
</gene>
<name>A0ABU1VJ88_9BURK</name>
<proteinExistence type="predicted"/>
<evidence type="ECO:0000313" key="1">
    <source>
        <dbReference type="EMBL" id="MDR7097557.1"/>
    </source>
</evidence>
<sequence>MIDKPLPPPPGYASWLDYAVECFSTRDPWLDSVFAGMFDPSVPELDREQIRESARIELCALRKAAAGS</sequence>
<organism evidence="1 2">
    <name type="scientific">Hydrogenophaga laconesensis</name>
    <dbReference type="NCBI Taxonomy" id="1805971"/>
    <lineage>
        <taxon>Bacteria</taxon>
        <taxon>Pseudomonadati</taxon>
        <taxon>Pseudomonadota</taxon>
        <taxon>Betaproteobacteria</taxon>
        <taxon>Burkholderiales</taxon>
        <taxon>Comamonadaceae</taxon>
        <taxon>Hydrogenophaga</taxon>
    </lineage>
</organism>
<reference evidence="1 2" key="1">
    <citation type="submission" date="2023-07" db="EMBL/GenBank/DDBJ databases">
        <title>Sorghum-associated microbial communities from plants grown in Nebraska, USA.</title>
        <authorList>
            <person name="Schachtman D."/>
        </authorList>
    </citation>
    <scope>NUCLEOTIDE SEQUENCE [LARGE SCALE GENOMIC DNA]</scope>
    <source>
        <strain evidence="1 2">BE240</strain>
    </source>
</reference>
<evidence type="ECO:0000313" key="2">
    <source>
        <dbReference type="Proteomes" id="UP001265550"/>
    </source>
</evidence>
<comment type="caution">
    <text evidence="1">The sequence shown here is derived from an EMBL/GenBank/DDBJ whole genome shotgun (WGS) entry which is preliminary data.</text>
</comment>
<keyword evidence="2" id="KW-1185">Reference proteome</keyword>
<dbReference type="Proteomes" id="UP001265550">
    <property type="component" value="Unassembled WGS sequence"/>
</dbReference>
<protein>
    <submittedName>
        <fullName evidence="1">Uncharacterized protein</fullName>
    </submittedName>
</protein>
<dbReference type="RefSeq" id="WP_204735910.1">
    <property type="nucleotide sequence ID" value="NZ_JAVDWE010000032.1"/>
</dbReference>
<dbReference type="EMBL" id="JAVDWE010000032">
    <property type="protein sequence ID" value="MDR7097557.1"/>
    <property type="molecule type" value="Genomic_DNA"/>
</dbReference>
<accession>A0ABU1VJ88</accession>